<sequence>MNLFSRLKRIGAGNKSSVTLPVTVPVPSHNENEEDTPEIYKVIGEDKLPANRNNREAASTADMVKEEKFVPDGADEEMLGSGGGDEKLAERRDEVKFIKGDHQNGDAKIDIGNLNGAKPEFTGMSKEELLKYANDPFWVRLRWIFFLGFWAIWVAMLVGAILIIIGAPKCAAPQPLPWYKRGPHAKFGLVGTAKTEDVSLAKKLSATGAIYELPALLTYEVKKADVEAQIKHLVDLYQSSEVKVILDITPNFVGEDSQLVKDALDNAEKRSALIWVNGTGQGVPNTWLKVGGSTTAWGDLKGNFVLSQFEPGTYDLKMSSKIVRHELSSALQHLIGLGVQGFRLKNTKFFLINDNLDDETISPLPKDNNLMDYTFYTHTQTTFQPGLGDLLYDYLGVVKNASSEAFLSVAEDIVRPDAYELSQAGGALGIDLPMYGQFMKSVGASQQKRNLVEELQQTFVATRNVSWLQWNFGDIYVDTPTHPSALALFMSLLPGVPIVPVDSIAYTNVTQETYSQIKELRLSASYMHGELQIFESKKLIAFSRIKSGNPGYFVIFNPTDLLQNSTFSADHKLPDKMTVSYFSENYNDKNNNGTHVAHSAKVNINELQIPAHSAIVLTYVPVKSE</sequence>
<dbReference type="SUPFAM" id="SSF51445">
    <property type="entry name" value="(Trans)glycosidases"/>
    <property type="match status" value="1"/>
</dbReference>
<dbReference type="Gene3D" id="2.60.40.1180">
    <property type="entry name" value="Golgi alpha-mannosidase II"/>
    <property type="match status" value="1"/>
</dbReference>
<evidence type="ECO:0000256" key="2">
    <source>
        <dbReference type="ARBA" id="ARBA00012741"/>
    </source>
</evidence>
<dbReference type="GO" id="GO:0004558">
    <property type="term" value="F:alpha-1,4-glucosidase activity"/>
    <property type="evidence" value="ECO:0007669"/>
    <property type="project" value="UniProtKB-EC"/>
</dbReference>
<dbReference type="Pfam" id="PF00128">
    <property type="entry name" value="Alpha-amylase"/>
    <property type="match status" value="1"/>
</dbReference>
<dbReference type="GO" id="GO:1903801">
    <property type="term" value="P:L-leucine import across plasma membrane"/>
    <property type="evidence" value="ECO:0007669"/>
    <property type="project" value="TreeGrafter"/>
</dbReference>
<feature type="domain" description="Solute carrier family 3 member 2 N-terminal" evidence="6">
    <location>
        <begin position="106"/>
        <end position="184"/>
    </location>
</feature>
<dbReference type="GO" id="GO:0005975">
    <property type="term" value="P:carbohydrate metabolic process"/>
    <property type="evidence" value="ECO:0007669"/>
    <property type="project" value="InterPro"/>
</dbReference>
<dbReference type="RefSeq" id="XP_034114905.2">
    <property type="nucleotide sequence ID" value="XM_034259014.2"/>
</dbReference>
<dbReference type="GO" id="GO:0015190">
    <property type="term" value="F:L-leucine transmembrane transporter activity"/>
    <property type="evidence" value="ECO:0007669"/>
    <property type="project" value="TreeGrafter"/>
</dbReference>
<dbReference type="CTD" id="40941"/>
<organism evidence="7 8">
    <name type="scientific">Drosophila albomicans</name>
    <name type="common">Fruit fly</name>
    <dbReference type="NCBI Taxonomy" id="7291"/>
    <lineage>
        <taxon>Eukaryota</taxon>
        <taxon>Metazoa</taxon>
        <taxon>Ecdysozoa</taxon>
        <taxon>Arthropoda</taxon>
        <taxon>Hexapoda</taxon>
        <taxon>Insecta</taxon>
        <taxon>Pterygota</taxon>
        <taxon>Neoptera</taxon>
        <taxon>Endopterygota</taxon>
        <taxon>Diptera</taxon>
        <taxon>Brachycera</taxon>
        <taxon>Muscomorpha</taxon>
        <taxon>Ephydroidea</taxon>
        <taxon>Drosophilidae</taxon>
        <taxon>Drosophila</taxon>
    </lineage>
</organism>
<feature type="transmembrane region" description="Helical" evidence="4">
    <location>
        <begin position="143"/>
        <end position="167"/>
    </location>
</feature>
<evidence type="ECO:0000313" key="7">
    <source>
        <dbReference type="Proteomes" id="UP000515160"/>
    </source>
</evidence>
<reference evidence="8" key="1">
    <citation type="submission" date="2025-08" db="UniProtKB">
        <authorList>
            <consortium name="RefSeq"/>
        </authorList>
    </citation>
    <scope>IDENTIFICATION</scope>
    <source>
        <strain evidence="8">15112-1751.03</strain>
        <tissue evidence="8">Whole Adult</tissue>
    </source>
</reference>
<dbReference type="GO" id="GO:0016323">
    <property type="term" value="C:basolateral plasma membrane"/>
    <property type="evidence" value="ECO:0007669"/>
    <property type="project" value="TreeGrafter"/>
</dbReference>
<dbReference type="InterPro" id="IPR017853">
    <property type="entry name" value="GH"/>
</dbReference>
<comment type="catalytic activity">
    <reaction evidence="1">
        <text>Hydrolysis of terminal, non-reducing (1-&gt;4)-linked alpha-D-glucose residues with release of alpha-D-glucose.</text>
        <dbReference type="EC" id="3.2.1.20"/>
    </reaction>
</comment>
<keyword evidence="4" id="KW-0472">Membrane</keyword>
<dbReference type="GO" id="GO:1904273">
    <property type="term" value="P:L-alanine import across plasma membrane"/>
    <property type="evidence" value="ECO:0007669"/>
    <property type="project" value="TreeGrafter"/>
</dbReference>
<keyword evidence="4" id="KW-1133">Transmembrane helix</keyword>
<name>A0A6P8XUA0_DROAB</name>
<keyword evidence="4" id="KW-0812">Transmembrane</keyword>
<evidence type="ECO:0000256" key="3">
    <source>
        <dbReference type="ARBA" id="ARBA00022729"/>
    </source>
</evidence>
<dbReference type="Gene3D" id="3.90.400.10">
    <property type="entry name" value="Oligo-1,6-glucosidase, Domain 2"/>
    <property type="match status" value="1"/>
</dbReference>
<dbReference type="GO" id="GO:0015173">
    <property type="term" value="F:aromatic amino acid transmembrane transporter activity"/>
    <property type="evidence" value="ECO:0007669"/>
    <property type="project" value="TreeGrafter"/>
</dbReference>
<dbReference type="InterPro" id="IPR042280">
    <property type="entry name" value="SLC3A2"/>
</dbReference>
<dbReference type="InterPro" id="IPR013780">
    <property type="entry name" value="Glyco_hydro_b"/>
</dbReference>
<evidence type="ECO:0000259" key="5">
    <source>
        <dbReference type="Pfam" id="PF00128"/>
    </source>
</evidence>
<dbReference type="GO" id="GO:0015823">
    <property type="term" value="P:phenylalanine transport"/>
    <property type="evidence" value="ECO:0007669"/>
    <property type="project" value="TreeGrafter"/>
</dbReference>
<dbReference type="GO" id="GO:0016324">
    <property type="term" value="C:apical plasma membrane"/>
    <property type="evidence" value="ECO:0007669"/>
    <property type="project" value="TreeGrafter"/>
</dbReference>
<dbReference type="PANTHER" id="PTHR46673">
    <property type="entry name" value="4F2 CELL-SURFACE ANTIGEN HEAVY CHAIN"/>
    <property type="match status" value="1"/>
</dbReference>
<keyword evidence="7" id="KW-1185">Reference proteome</keyword>
<evidence type="ECO:0000256" key="1">
    <source>
        <dbReference type="ARBA" id="ARBA00001657"/>
    </source>
</evidence>
<evidence type="ECO:0000256" key="4">
    <source>
        <dbReference type="SAM" id="Phobius"/>
    </source>
</evidence>
<accession>A0A6P8XUA0</accession>
<dbReference type="Gene3D" id="3.20.20.80">
    <property type="entry name" value="Glycosidases"/>
    <property type="match status" value="1"/>
</dbReference>
<dbReference type="InterPro" id="IPR031984">
    <property type="entry name" value="SLC3A2_N"/>
</dbReference>
<dbReference type="AlphaFoldDB" id="A0A6P8XUA0"/>
<dbReference type="Proteomes" id="UP000515160">
    <property type="component" value="Chromosome 2R"/>
</dbReference>
<dbReference type="InterPro" id="IPR045857">
    <property type="entry name" value="O16G_dom_2"/>
</dbReference>
<dbReference type="PANTHER" id="PTHR46673:SF1">
    <property type="entry name" value="4F2 CELL-SURFACE ANTIGEN HEAVY CHAIN"/>
    <property type="match status" value="1"/>
</dbReference>
<protein>
    <recommendedName>
        <fullName evidence="2">alpha-glucosidase</fullName>
        <ecNumber evidence="2">3.2.1.20</ecNumber>
    </recommendedName>
</protein>
<dbReference type="GO" id="GO:0015180">
    <property type="term" value="F:L-alanine transmembrane transporter activity"/>
    <property type="evidence" value="ECO:0007669"/>
    <property type="project" value="TreeGrafter"/>
</dbReference>
<dbReference type="Pfam" id="PF16028">
    <property type="entry name" value="SLC3A2_N"/>
    <property type="match status" value="1"/>
</dbReference>
<dbReference type="GeneID" id="117574955"/>
<feature type="domain" description="Glycosyl hydrolase family 13 catalytic" evidence="5">
    <location>
        <begin position="229"/>
        <end position="411"/>
    </location>
</feature>
<evidence type="ECO:0000313" key="8">
    <source>
        <dbReference type="RefSeq" id="XP_034114905.2"/>
    </source>
</evidence>
<evidence type="ECO:0000259" key="6">
    <source>
        <dbReference type="Pfam" id="PF16028"/>
    </source>
</evidence>
<keyword evidence="3" id="KW-0732">Signal</keyword>
<gene>
    <name evidence="8" type="primary">LOC117574955</name>
</gene>
<dbReference type="EC" id="3.2.1.20" evidence="2"/>
<dbReference type="OrthoDB" id="204980at2759"/>
<proteinExistence type="predicted"/>
<dbReference type="InterPro" id="IPR006047">
    <property type="entry name" value="GH13_cat_dom"/>
</dbReference>